<evidence type="ECO:0000259" key="1">
    <source>
        <dbReference type="Pfam" id="PF01755"/>
    </source>
</evidence>
<dbReference type="EMBL" id="MN738924">
    <property type="protein sequence ID" value="QHT31555.1"/>
    <property type="molecule type" value="Genomic_DNA"/>
</dbReference>
<proteinExistence type="predicted"/>
<name>A0A6C0EWE5_9ZZZZ</name>
<sequence>MKNFKIVKNLKGFYNIQYETMENMKKANYYVLTTIDSEKHKKMKYRFEHENIEAMYCPVVEFNDYRLSDVEDKYKRPWSCMLGHLDMFARFLNSDAKYGVFCEDDVHIRRGITDIIPETIAKYERRNLEILMLGYLFPFKPVELTFYHEPEFYHQKLDIIDENLIYFSYIERLWGSQMYMLDRKTAGRFLNTYTIEYAKQSLLNPDMAPYAVDWTITKNGRRAAVYPMLAVEEKPTDSSDYGQYTYHTKCNEVHYDASKYI</sequence>
<protein>
    <recommendedName>
        <fullName evidence="1">Glycosyl transferase family 25 domain-containing protein</fullName>
    </recommendedName>
</protein>
<dbReference type="InterPro" id="IPR002654">
    <property type="entry name" value="Glyco_trans_25"/>
</dbReference>
<organism evidence="2">
    <name type="scientific">viral metagenome</name>
    <dbReference type="NCBI Taxonomy" id="1070528"/>
    <lineage>
        <taxon>unclassified sequences</taxon>
        <taxon>metagenomes</taxon>
        <taxon>organismal metagenomes</taxon>
    </lineage>
</organism>
<dbReference type="Pfam" id="PF01755">
    <property type="entry name" value="Glyco_transf_25"/>
    <property type="match status" value="1"/>
</dbReference>
<dbReference type="AlphaFoldDB" id="A0A6C0EWE5"/>
<reference evidence="2" key="1">
    <citation type="journal article" date="2020" name="Nature">
        <title>Giant virus diversity and host interactions through global metagenomics.</title>
        <authorList>
            <person name="Schulz F."/>
            <person name="Roux S."/>
            <person name="Paez-Espino D."/>
            <person name="Jungbluth S."/>
            <person name="Walsh D.A."/>
            <person name="Denef V.J."/>
            <person name="McMahon K.D."/>
            <person name="Konstantinidis K.T."/>
            <person name="Eloe-Fadrosh E.A."/>
            <person name="Kyrpides N.C."/>
            <person name="Woyke T."/>
        </authorList>
    </citation>
    <scope>NUCLEOTIDE SEQUENCE</scope>
    <source>
        <strain evidence="2">GVMAG-M-3300009155-48</strain>
    </source>
</reference>
<accession>A0A6C0EWE5</accession>
<evidence type="ECO:0000313" key="2">
    <source>
        <dbReference type="EMBL" id="QHT31555.1"/>
    </source>
</evidence>
<feature type="domain" description="Glycosyl transferase family 25" evidence="1">
    <location>
        <begin position="79"/>
        <end position="193"/>
    </location>
</feature>